<proteinExistence type="predicted"/>
<sequence length="153" mass="18284">MESNKVNNKVSKFMRAHNIDENVIVEWMSPANQEFVFGKAKKAKKNPYLLFRKEEIKRLKSLDPPITLRDELNTIVSDKWEKLKIDGGPEYDKYITDKIPTYEISKPFHKFSIDKRRDMEDEFSSDTSIQITERLVNEWTILTREEKKQWKID</sequence>
<evidence type="ECO:0000259" key="1">
    <source>
        <dbReference type="Pfam" id="PF09011"/>
    </source>
</evidence>
<evidence type="ECO:0000313" key="2">
    <source>
        <dbReference type="EMBL" id="QHU33947.1"/>
    </source>
</evidence>
<name>A0A6C0LTL3_9ZZZZ</name>
<feature type="domain" description="HMG box" evidence="1">
    <location>
        <begin position="41"/>
        <end position="86"/>
    </location>
</feature>
<dbReference type="InterPro" id="IPR009071">
    <property type="entry name" value="HMG_box_dom"/>
</dbReference>
<dbReference type="AlphaFoldDB" id="A0A6C0LTL3"/>
<dbReference type="EMBL" id="MN740565">
    <property type="protein sequence ID" value="QHU33947.1"/>
    <property type="molecule type" value="Genomic_DNA"/>
</dbReference>
<reference evidence="2" key="1">
    <citation type="journal article" date="2020" name="Nature">
        <title>Giant virus diversity and host interactions through global metagenomics.</title>
        <authorList>
            <person name="Schulz F."/>
            <person name="Roux S."/>
            <person name="Paez-Espino D."/>
            <person name="Jungbluth S."/>
            <person name="Walsh D.A."/>
            <person name="Denef V.J."/>
            <person name="McMahon K.D."/>
            <person name="Konstantinidis K.T."/>
            <person name="Eloe-Fadrosh E.A."/>
            <person name="Kyrpides N.C."/>
            <person name="Woyke T."/>
        </authorList>
    </citation>
    <scope>NUCLEOTIDE SEQUENCE</scope>
    <source>
        <strain evidence="2">GVMAG-S-1016704-142</strain>
    </source>
</reference>
<organism evidence="2">
    <name type="scientific">viral metagenome</name>
    <dbReference type="NCBI Taxonomy" id="1070528"/>
    <lineage>
        <taxon>unclassified sequences</taxon>
        <taxon>metagenomes</taxon>
        <taxon>organismal metagenomes</taxon>
    </lineage>
</organism>
<accession>A0A6C0LTL3</accession>
<dbReference type="Pfam" id="PF09011">
    <property type="entry name" value="HMG_box_2"/>
    <property type="match status" value="1"/>
</dbReference>
<protein>
    <recommendedName>
        <fullName evidence="1">HMG box domain-containing protein</fullName>
    </recommendedName>
</protein>